<evidence type="ECO:0000313" key="2">
    <source>
        <dbReference type="Proteomes" id="UP001275084"/>
    </source>
</evidence>
<proteinExistence type="predicted"/>
<keyword evidence="2" id="KW-1185">Reference proteome</keyword>
<comment type="caution">
    <text evidence="1">The sequence shown here is derived from an EMBL/GenBank/DDBJ whole genome shotgun (WGS) entry which is preliminary data.</text>
</comment>
<sequence>MFPDKEQRIAFLDWFFIRSTRETQARMRPKFTPGELVAKIDAANLLSQSFNDTIGTALSRPTCPWIPVGLDQHFTYRLAPDTLILRAGETKWNQKIEIADYILAFDGAKRREPFVFTQLGALMPDDGRIGGVYAVFNMIRDDPDTGEPCRIQNWGRLPQPLQKTRFFYSRLATRMADFAKDKFIYWGQITFREPVELVRVSKDRLVRDVQDQEVDESLA</sequence>
<organism evidence="1 2">
    <name type="scientific">Lasiosphaeria hispida</name>
    <dbReference type="NCBI Taxonomy" id="260671"/>
    <lineage>
        <taxon>Eukaryota</taxon>
        <taxon>Fungi</taxon>
        <taxon>Dikarya</taxon>
        <taxon>Ascomycota</taxon>
        <taxon>Pezizomycotina</taxon>
        <taxon>Sordariomycetes</taxon>
        <taxon>Sordariomycetidae</taxon>
        <taxon>Sordariales</taxon>
        <taxon>Lasiosphaeriaceae</taxon>
        <taxon>Lasiosphaeria</taxon>
    </lineage>
</organism>
<dbReference type="EMBL" id="JAUIQD010000008">
    <property type="protein sequence ID" value="KAK3341834.1"/>
    <property type="molecule type" value="Genomic_DNA"/>
</dbReference>
<accession>A0AAJ0H713</accession>
<evidence type="ECO:0000313" key="1">
    <source>
        <dbReference type="EMBL" id="KAK3341834.1"/>
    </source>
</evidence>
<gene>
    <name evidence="1" type="ORF">B0T25DRAFT_574163</name>
</gene>
<dbReference type="Proteomes" id="UP001275084">
    <property type="component" value="Unassembled WGS sequence"/>
</dbReference>
<reference evidence="1" key="1">
    <citation type="journal article" date="2023" name="Mol. Phylogenet. Evol.">
        <title>Genome-scale phylogeny and comparative genomics of the fungal order Sordariales.</title>
        <authorList>
            <person name="Hensen N."/>
            <person name="Bonometti L."/>
            <person name="Westerberg I."/>
            <person name="Brannstrom I.O."/>
            <person name="Guillou S."/>
            <person name="Cros-Aarteil S."/>
            <person name="Calhoun S."/>
            <person name="Haridas S."/>
            <person name="Kuo A."/>
            <person name="Mondo S."/>
            <person name="Pangilinan J."/>
            <person name="Riley R."/>
            <person name="LaButti K."/>
            <person name="Andreopoulos B."/>
            <person name="Lipzen A."/>
            <person name="Chen C."/>
            <person name="Yan M."/>
            <person name="Daum C."/>
            <person name="Ng V."/>
            <person name="Clum A."/>
            <person name="Steindorff A."/>
            <person name="Ohm R.A."/>
            <person name="Martin F."/>
            <person name="Silar P."/>
            <person name="Natvig D.O."/>
            <person name="Lalanne C."/>
            <person name="Gautier V."/>
            <person name="Ament-Velasquez S.L."/>
            <person name="Kruys A."/>
            <person name="Hutchinson M.I."/>
            <person name="Powell A.J."/>
            <person name="Barry K."/>
            <person name="Miller A.N."/>
            <person name="Grigoriev I.V."/>
            <person name="Debuchy R."/>
            <person name="Gladieux P."/>
            <person name="Hiltunen Thoren M."/>
            <person name="Johannesson H."/>
        </authorList>
    </citation>
    <scope>NUCLEOTIDE SEQUENCE</scope>
    <source>
        <strain evidence="1">CBS 955.72</strain>
    </source>
</reference>
<protein>
    <submittedName>
        <fullName evidence="1">Uncharacterized protein</fullName>
    </submittedName>
</protein>
<dbReference type="AlphaFoldDB" id="A0AAJ0H713"/>
<reference evidence="1" key="2">
    <citation type="submission" date="2023-06" db="EMBL/GenBank/DDBJ databases">
        <authorList>
            <consortium name="Lawrence Berkeley National Laboratory"/>
            <person name="Haridas S."/>
            <person name="Hensen N."/>
            <person name="Bonometti L."/>
            <person name="Westerberg I."/>
            <person name="Brannstrom I.O."/>
            <person name="Guillou S."/>
            <person name="Cros-Aarteil S."/>
            <person name="Calhoun S."/>
            <person name="Kuo A."/>
            <person name="Mondo S."/>
            <person name="Pangilinan J."/>
            <person name="Riley R."/>
            <person name="Labutti K."/>
            <person name="Andreopoulos B."/>
            <person name="Lipzen A."/>
            <person name="Chen C."/>
            <person name="Yanf M."/>
            <person name="Daum C."/>
            <person name="Ng V."/>
            <person name="Clum A."/>
            <person name="Steindorff A."/>
            <person name="Ohm R."/>
            <person name="Martin F."/>
            <person name="Silar P."/>
            <person name="Natvig D."/>
            <person name="Lalanne C."/>
            <person name="Gautier V."/>
            <person name="Ament-Velasquez S.L."/>
            <person name="Kruys A."/>
            <person name="Hutchinson M.I."/>
            <person name="Powell A.J."/>
            <person name="Barry K."/>
            <person name="Miller A.N."/>
            <person name="Grigoriev I.V."/>
            <person name="Debuchy R."/>
            <person name="Gladieux P."/>
            <person name="Thoren M.H."/>
            <person name="Johannesson H."/>
        </authorList>
    </citation>
    <scope>NUCLEOTIDE SEQUENCE</scope>
    <source>
        <strain evidence="1">CBS 955.72</strain>
    </source>
</reference>
<name>A0AAJ0H713_9PEZI</name>